<evidence type="ECO:0000313" key="3">
    <source>
        <dbReference type="EMBL" id="WIM05722.1"/>
    </source>
</evidence>
<dbReference type="Pfam" id="PF13304">
    <property type="entry name" value="AAA_21"/>
    <property type="match status" value="1"/>
</dbReference>
<sequence length="383" mass="41950">MIDSLHLKNFVAFTDLTIDFSSGINIIVGENGTGKTQLLKAILVLCAPASHAHEEEQPGAQLARKLIRLFHPLGENVGELRRAGTRGEAVLSAIFALDQKITARFSGNATEVKVNRSAGQAVPPAIFIPTKEVLSLVRGITAEQPDLPTIERIFDDGYLDLAQLLTKEGIEDLDSKVQLNPRFASIVPRLVNLIGGRYELHNGRFCFQAGTYVEKQGKSSAAQKAAQSFQDSSLHFVPAKSPLLSSGMTAEGFRKIGVLQRLLSNGSLNPGISGPLLWDEPESNLNPKLMKDLVLALLELARNGQQVVLATHDYVLLKWFDLLMDKGEGDQVRFHVLSRDTKTGEVLRDSMDDYRAIEPNAIADTFNELTKEQVARKMGSLGK</sequence>
<dbReference type="GO" id="GO:0005524">
    <property type="term" value="F:ATP binding"/>
    <property type="evidence" value="ECO:0007669"/>
    <property type="project" value="InterPro"/>
</dbReference>
<name>A0AA49FKM8_9PROT</name>
<dbReference type="KEGG" id="npv:OHM77_00090"/>
<dbReference type="EMBL" id="CP107246">
    <property type="protein sequence ID" value="WIM05722.1"/>
    <property type="molecule type" value="Genomic_DNA"/>
</dbReference>
<reference evidence="3" key="1">
    <citation type="journal article" date="2023" name="Nat. Microbiol.">
        <title>Enrichment and characterization of a nitric oxide-reducing microbial community in a continuous bioreactor.</title>
        <authorList>
            <person name="Garrido-Amador P."/>
            <person name="Stortenbeker N."/>
            <person name="Wessels H.J.C.T."/>
            <person name="Speth D.R."/>
            <person name="Garcia-Heredia I."/>
            <person name="Kartal B."/>
        </authorList>
    </citation>
    <scope>NUCLEOTIDE SEQUENCE</scope>
    <source>
        <strain evidence="3">MAG1</strain>
    </source>
</reference>
<evidence type="ECO:0000259" key="1">
    <source>
        <dbReference type="Pfam" id="PF13304"/>
    </source>
</evidence>
<evidence type="ECO:0000259" key="2">
    <source>
        <dbReference type="Pfam" id="PF13476"/>
    </source>
</evidence>
<dbReference type="PANTHER" id="PTHR43581">
    <property type="entry name" value="ATP/GTP PHOSPHATASE"/>
    <property type="match status" value="1"/>
</dbReference>
<protein>
    <submittedName>
        <fullName evidence="3">AAA family ATPase</fullName>
    </submittedName>
</protein>
<dbReference type="PANTHER" id="PTHR43581:SF2">
    <property type="entry name" value="EXCINUCLEASE ATPASE SUBUNIT"/>
    <property type="match status" value="1"/>
</dbReference>
<dbReference type="GO" id="GO:0016887">
    <property type="term" value="F:ATP hydrolysis activity"/>
    <property type="evidence" value="ECO:0007669"/>
    <property type="project" value="InterPro"/>
</dbReference>
<dbReference type="Proteomes" id="UP001234916">
    <property type="component" value="Chromosome"/>
</dbReference>
<dbReference type="CDD" id="cd00267">
    <property type="entry name" value="ABC_ATPase"/>
    <property type="match status" value="1"/>
</dbReference>
<dbReference type="InterPro" id="IPR003959">
    <property type="entry name" value="ATPase_AAA_core"/>
</dbReference>
<dbReference type="GO" id="GO:0006302">
    <property type="term" value="P:double-strand break repair"/>
    <property type="evidence" value="ECO:0007669"/>
    <property type="project" value="InterPro"/>
</dbReference>
<feature type="domain" description="ATPase AAA-type core" evidence="1">
    <location>
        <begin position="252"/>
        <end position="317"/>
    </location>
</feature>
<dbReference type="InterPro" id="IPR038729">
    <property type="entry name" value="Rad50/SbcC_AAA"/>
</dbReference>
<gene>
    <name evidence="3" type="ORF">OHM77_00090</name>
</gene>
<organism evidence="3">
    <name type="scientific">Candidatus Nitricoxidivorans perseverans</name>
    <dbReference type="NCBI Taxonomy" id="2975601"/>
    <lineage>
        <taxon>Bacteria</taxon>
        <taxon>Pseudomonadati</taxon>
        <taxon>Pseudomonadota</taxon>
        <taxon>Betaproteobacteria</taxon>
        <taxon>Nitrosomonadales</taxon>
        <taxon>Sterolibacteriaceae</taxon>
        <taxon>Candidatus Nitricoxidivorans</taxon>
    </lineage>
</organism>
<dbReference type="Gene3D" id="3.40.50.300">
    <property type="entry name" value="P-loop containing nucleotide triphosphate hydrolases"/>
    <property type="match status" value="2"/>
</dbReference>
<dbReference type="InterPro" id="IPR051396">
    <property type="entry name" value="Bact_Antivir_Def_Nuclease"/>
</dbReference>
<proteinExistence type="predicted"/>
<accession>A0AA49FKM8</accession>
<dbReference type="AlphaFoldDB" id="A0AA49FKM8"/>
<feature type="domain" description="Rad50/SbcC-type AAA" evidence="2">
    <location>
        <begin position="4"/>
        <end position="46"/>
    </location>
</feature>
<dbReference type="Pfam" id="PF13476">
    <property type="entry name" value="AAA_23"/>
    <property type="match status" value="1"/>
</dbReference>
<dbReference type="InterPro" id="IPR027417">
    <property type="entry name" value="P-loop_NTPase"/>
</dbReference>
<dbReference type="SUPFAM" id="SSF52540">
    <property type="entry name" value="P-loop containing nucleoside triphosphate hydrolases"/>
    <property type="match status" value="1"/>
</dbReference>